<dbReference type="InterPro" id="IPR043129">
    <property type="entry name" value="ATPase_NBD"/>
</dbReference>
<dbReference type="Gene3D" id="3.30.420.40">
    <property type="match status" value="2"/>
</dbReference>
<name>A0A9N9LJD6_9HELO</name>
<sequence>MLLGSQHTEFKRAQLYSRTAALIDRQIIQRHRGEDFQSVSVEDVEDIIADFLTPVLSHTKERLGEKRVLSETYKTSFVLTVPAMWCEEFSRRVMENALATAVRKSGLTKLPFSQVPDIFFTLEPDAAANFIVASWPENFRSSETIVILDCGGGTVDVGAYDLSVERLLRTKQAVCDPIGKSFPPIAPTKQINVGVGDNCGSNFLNVNFESLIRQKLASEDYLHDIESSVGKLVYDFEIRHKRSQEFRDKRKKFYVQGLRPCSERSFLQNYVVLSNEEMRKEIFEPIVRRVEALLQTILQRCLHANKRIKQVFLVGGFGASPYLRVRLSEFLREFANDSNLVYQVSLVHTSPDDSASAISSGALIRDYRMERKKVLGPKRRAAMSLGILRLEDPNKRHPGHRGYIPKYDESGSGTKHVQTIDWFVCEGTTLEEDCELTRFQCGHEFEAINKELRCEEVIFWKKGSAKSHFHIDAQHNRGAKRILEICTSLGSTPKGMVQRTDYQTFTNDLVVSMKGRKLRFESWFEGALLKSQDISIASVFEPGTL</sequence>
<dbReference type="CDD" id="cd10170">
    <property type="entry name" value="ASKHA_NBD_HSP70"/>
    <property type="match status" value="1"/>
</dbReference>
<evidence type="ECO:0000313" key="1">
    <source>
        <dbReference type="EMBL" id="CAG8973419.1"/>
    </source>
</evidence>
<dbReference type="AlphaFoldDB" id="A0A9N9LJD6"/>
<protein>
    <recommendedName>
        <fullName evidence="3">Hsp70 protein</fullName>
    </recommendedName>
</protein>
<dbReference type="PANTHER" id="PTHR42749:SF8">
    <property type="entry name" value="HSP70 FAMILY PROTEIN (AFU_ORTHOLOGUE AFUA_3G13740)"/>
    <property type="match status" value="1"/>
</dbReference>
<dbReference type="Gene3D" id="3.90.640.10">
    <property type="entry name" value="Actin, Chain A, domain 4"/>
    <property type="match status" value="1"/>
</dbReference>
<dbReference type="EMBL" id="CAJVRM010000069">
    <property type="protein sequence ID" value="CAG8973419.1"/>
    <property type="molecule type" value="Genomic_DNA"/>
</dbReference>
<evidence type="ECO:0008006" key="3">
    <source>
        <dbReference type="Google" id="ProtNLM"/>
    </source>
</evidence>
<dbReference type="Proteomes" id="UP000701801">
    <property type="component" value="Unassembled WGS sequence"/>
</dbReference>
<reference evidence="1" key="1">
    <citation type="submission" date="2021-07" db="EMBL/GenBank/DDBJ databases">
        <authorList>
            <person name="Durling M."/>
        </authorList>
    </citation>
    <scope>NUCLEOTIDE SEQUENCE</scope>
</reference>
<proteinExistence type="predicted"/>
<keyword evidence="2" id="KW-1185">Reference proteome</keyword>
<comment type="caution">
    <text evidence="1">The sequence shown here is derived from an EMBL/GenBank/DDBJ whole genome shotgun (WGS) entry which is preliminary data.</text>
</comment>
<evidence type="ECO:0000313" key="2">
    <source>
        <dbReference type="Proteomes" id="UP000701801"/>
    </source>
</evidence>
<organism evidence="1 2">
    <name type="scientific">Hymenoscyphus albidus</name>
    <dbReference type="NCBI Taxonomy" id="595503"/>
    <lineage>
        <taxon>Eukaryota</taxon>
        <taxon>Fungi</taxon>
        <taxon>Dikarya</taxon>
        <taxon>Ascomycota</taxon>
        <taxon>Pezizomycotina</taxon>
        <taxon>Leotiomycetes</taxon>
        <taxon>Helotiales</taxon>
        <taxon>Helotiaceae</taxon>
        <taxon>Hymenoscyphus</taxon>
    </lineage>
</organism>
<dbReference type="OrthoDB" id="2963168at2759"/>
<accession>A0A9N9LJD6</accession>
<gene>
    <name evidence="1" type="ORF">HYALB_00006445</name>
</gene>
<dbReference type="PANTHER" id="PTHR42749">
    <property type="entry name" value="CELL SHAPE-DETERMINING PROTEIN MREB"/>
    <property type="match status" value="1"/>
</dbReference>
<dbReference type="SUPFAM" id="SSF53067">
    <property type="entry name" value="Actin-like ATPase domain"/>
    <property type="match status" value="1"/>
</dbReference>